<evidence type="ECO:0000256" key="1">
    <source>
        <dbReference type="ARBA" id="ARBA00013260"/>
    </source>
</evidence>
<reference evidence="9 10" key="1">
    <citation type="submission" date="2022-05" db="EMBL/GenBank/DDBJ databases">
        <title>Treponema leporis L2 test.</title>
        <authorList>
            <person name="Cejkova D."/>
        </authorList>
    </citation>
    <scope>NUCLEOTIDE SEQUENCE [LARGE SCALE GENOMIC DNA]</scope>
    <source>
        <strain evidence="9 10">L2</strain>
    </source>
</reference>
<dbReference type="InterPro" id="IPR036416">
    <property type="entry name" value="Pept_tRNA_hydro_sf"/>
</dbReference>
<dbReference type="InterPro" id="IPR018171">
    <property type="entry name" value="Pept_tRNA_hydro_CS"/>
</dbReference>
<gene>
    <name evidence="8 9" type="primary">pth</name>
    <name evidence="9" type="ORF">TPLL2_1011</name>
</gene>
<name>A0ABY9E540_9SPIR</name>
<keyword evidence="3 8" id="KW-0820">tRNA-binding</keyword>
<dbReference type="EMBL" id="CP097901">
    <property type="protein sequence ID" value="WKC72864.1"/>
    <property type="molecule type" value="Genomic_DNA"/>
</dbReference>
<evidence type="ECO:0000256" key="2">
    <source>
        <dbReference type="ARBA" id="ARBA00022490"/>
    </source>
</evidence>
<dbReference type="PANTHER" id="PTHR17224">
    <property type="entry name" value="PEPTIDYL-TRNA HYDROLASE"/>
    <property type="match status" value="1"/>
</dbReference>
<comment type="subcellular location">
    <subcellularLocation>
        <location evidence="8">Cytoplasm</location>
    </subcellularLocation>
</comment>
<sequence>MGIQLIVFLGNPGAEYEETRHNAAWLLLTYLFPSIVLPWRCGCRGSIARIEGFEGSSEEVWLLKPLTYMNRSGKSVGAACAFLQTDAKQLLVVHDELELPFGVVSLKQGGGLGGHNGLRSIKEVLGTADFWRLRIGIGRPPSESANIAQYVLSAFYPAEMAAFPKLGRATRDLLCQLVVTDQEATVTLLSTWRKKRLLSLCE</sequence>
<keyword evidence="2 8" id="KW-0963">Cytoplasm</keyword>
<evidence type="ECO:0000256" key="7">
    <source>
        <dbReference type="ARBA" id="ARBA00050038"/>
    </source>
</evidence>
<evidence type="ECO:0000313" key="9">
    <source>
        <dbReference type="EMBL" id="WKC72864.1"/>
    </source>
</evidence>
<dbReference type="PROSITE" id="PS01196">
    <property type="entry name" value="PEPT_TRNA_HYDROL_2"/>
    <property type="match status" value="1"/>
</dbReference>
<dbReference type="NCBIfam" id="TIGR00447">
    <property type="entry name" value="pth"/>
    <property type="match status" value="1"/>
</dbReference>
<dbReference type="Proteomes" id="UP001321460">
    <property type="component" value="Chromosome"/>
</dbReference>
<feature type="site" description="Stabilizes the basic form of H active site to accept a proton" evidence="8">
    <location>
        <position position="95"/>
    </location>
</feature>
<proteinExistence type="inferred from homology"/>
<dbReference type="RefSeq" id="WP_013945566.1">
    <property type="nucleotide sequence ID" value="NZ_CP097901.1"/>
</dbReference>
<keyword evidence="5 8" id="KW-0694">RNA-binding</keyword>
<protein>
    <recommendedName>
        <fullName evidence="7 8">Peptidyl-tRNA hydrolase</fullName>
        <shortName evidence="8">Pth</shortName>
        <ecNumber evidence="1 8">3.1.1.29</ecNumber>
    </recommendedName>
</protein>
<keyword evidence="4 8" id="KW-0378">Hydrolase</keyword>
<feature type="binding site" evidence="8">
    <location>
        <position position="70"/>
    </location>
    <ligand>
        <name>tRNA</name>
        <dbReference type="ChEBI" id="CHEBI:17843"/>
    </ligand>
</feature>
<feature type="binding site" evidence="8">
    <location>
        <position position="116"/>
    </location>
    <ligand>
        <name>tRNA</name>
        <dbReference type="ChEBI" id="CHEBI:17843"/>
    </ligand>
</feature>
<dbReference type="GO" id="GO:0004045">
    <property type="term" value="F:peptidyl-tRNA hydrolase activity"/>
    <property type="evidence" value="ECO:0007669"/>
    <property type="project" value="UniProtKB-EC"/>
</dbReference>
<evidence type="ECO:0000256" key="4">
    <source>
        <dbReference type="ARBA" id="ARBA00022801"/>
    </source>
</evidence>
<dbReference type="InterPro" id="IPR001328">
    <property type="entry name" value="Pept_tRNA_hydro"/>
</dbReference>
<organism evidence="9 10">
    <name type="scientific">Treponema paraluiscuniculi</name>
    <dbReference type="NCBI Taxonomy" id="53435"/>
    <lineage>
        <taxon>Bacteria</taxon>
        <taxon>Pseudomonadati</taxon>
        <taxon>Spirochaetota</taxon>
        <taxon>Spirochaetia</taxon>
        <taxon>Spirochaetales</taxon>
        <taxon>Treponemataceae</taxon>
        <taxon>Treponema</taxon>
    </lineage>
</organism>
<dbReference type="CDD" id="cd00462">
    <property type="entry name" value="PTH"/>
    <property type="match status" value="1"/>
</dbReference>
<keyword evidence="10" id="KW-1185">Reference proteome</keyword>
<dbReference type="Gene3D" id="3.40.50.1470">
    <property type="entry name" value="Peptidyl-tRNA hydrolase"/>
    <property type="match status" value="1"/>
</dbReference>
<feature type="site" description="Discriminates between blocked and unblocked aminoacyl-tRNA" evidence="8">
    <location>
        <position position="11"/>
    </location>
</feature>
<dbReference type="PANTHER" id="PTHR17224:SF1">
    <property type="entry name" value="PEPTIDYL-TRNA HYDROLASE"/>
    <property type="match status" value="1"/>
</dbReference>
<comment type="similarity">
    <text evidence="6 8">Belongs to the PTH family.</text>
</comment>
<accession>A0ABY9E540</accession>
<feature type="binding site" evidence="8">
    <location>
        <position position="16"/>
    </location>
    <ligand>
        <name>tRNA</name>
        <dbReference type="ChEBI" id="CHEBI:17843"/>
    </ligand>
</feature>
<comment type="function">
    <text evidence="8">Catalyzes the release of premature peptidyl moieties from peptidyl-tRNA molecules trapped in stalled 50S ribosomal subunits, and thus maintains levels of free tRNAs and 50S ribosomes.</text>
</comment>
<comment type="function">
    <text evidence="8">Hydrolyzes ribosome-free peptidyl-tRNAs (with 1 or more amino acids incorporated), which drop off the ribosome during protein synthesis, or as a result of ribosome stalling.</text>
</comment>
<evidence type="ECO:0000256" key="8">
    <source>
        <dbReference type="HAMAP-Rule" id="MF_00083"/>
    </source>
</evidence>
<comment type="subunit">
    <text evidence="8">Monomer.</text>
</comment>
<feature type="binding site" evidence="8">
    <location>
        <position position="68"/>
    </location>
    <ligand>
        <name>tRNA</name>
        <dbReference type="ChEBI" id="CHEBI:17843"/>
    </ligand>
</feature>
<evidence type="ECO:0000256" key="6">
    <source>
        <dbReference type="ARBA" id="ARBA00038063"/>
    </source>
</evidence>
<comment type="catalytic activity">
    <reaction evidence="8">
        <text>an N-acyl-L-alpha-aminoacyl-tRNA + H2O = an N-acyl-L-amino acid + a tRNA + H(+)</text>
        <dbReference type="Rhea" id="RHEA:54448"/>
        <dbReference type="Rhea" id="RHEA-COMP:10123"/>
        <dbReference type="Rhea" id="RHEA-COMP:13883"/>
        <dbReference type="ChEBI" id="CHEBI:15377"/>
        <dbReference type="ChEBI" id="CHEBI:15378"/>
        <dbReference type="ChEBI" id="CHEBI:59874"/>
        <dbReference type="ChEBI" id="CHEBI:78442"/>
        <dbReference type="ChEBI" id="CHEBI:138191"/>
        <dbReference type="EC" id="3.1.1.29"/>
    </reaction>
</comment>
<evidence type="ECO:0000256" key="5">
    <source>
        <dbReference type="ARBA" id="ARBA00022884"/>
    </source>
</evidence>
<dbReference type="SUPFAM" id="SSF53178">
    <property type="entry name" value="Peptidyl-tRNA hydrolase-like"/>
    <property type="match status" value="1"/>
</dbReference>
<dbReference type="EC" id="3.1.1.29" evidence="1 8"/>
<evidence type="ECO:0000313" key="10">
    <source>
        <dbReference type="Proteomes" id="UP001321460"/>
    </source>
</evidence>
<dbReference type="Pfam" id="PF01195">
    <property type="entry name" value="Pept_tRNA_hydro"/>
    <property type="match status" value="1"/>
</dbReference>
<feature type="active site" description="Proton acceptor" evidence="8">
    <location>
        <position position="21"/>
    </location>
</feature>
<dbReference type="HAMAP" id="MF_00083">
    <property type="entry name" value="Pept_tRNA_hydro_bact"/>
    <property type="match status" value="1"/>
</dbReference>
<evidence type="ECO:0000256" key="3">
    <source>
        <dbReference type="ARBA" id="ARBA00022555"/>
    </source>
</evidence>